<dbReference type="GO" id="GO:0061799">
    <property type="term" value="F:cyclic pyranopterin monophosphate synthase activity"/>
    <property type="evidence" value="ECO:0007669"/>
    <property type="project" value="TreeGrafter"/>
</dbReference>
<sequence>MQDKYKRKINYLRVSVTDRCNLRCFYCMPEGGIDLKNHKEILRYEELYKIIKSANELGVKKVRLTGGEPLVRKGLVNFIREIKGLGIEDLSLTTNGVLLAKYAEDLVKAGLDRVNISLDTLKDEKFNEISRSSSELSQVLLGIEEAQRVGLTPLKLNVVPIKGINDNEIEDFAKLTLDNQLIVRFIELMPLGESYNWAEEKYISISDIKERLIKLDNLISTSEIKGNGPAKYYQFPNAKGKIGFISPISDHYCSECNRIRLTADGFLKPCLHSDNELNIKKELRNGVTQKELKDIIRDAIFAKPEKGLGINADDDFDLNQRQMSQIGG</sequence>
<dbReference type="RefSeq" id="WP_078808971.1">
    <property type="nucleotide sequence ID" value="NZ_FUWM01000004.1"/>
</dbReference>
<dbReference type="InterPro" id="IPR040064">
    <property type="entry name" value="MoaA-like"/>
</dbReference>
<evidence type="ECO:0000256" key="3">
    <source>
        <dbReference type="ARBA" id="ARBA00022691"/>
    </source>
</evidence>
<keyword evidence="8 12" id="KW-0342">GTP-binding</keyword>
<accession>A0A1T4JVP6</accession>
<evidence type="ECO:0000256" key="1">
    <source>
        <dbReference type="ARBA" id="ARBA00012167"/>
    </source>
</evidence>
<dbReference type="PANTHER" id="PTHR22960">
    <property type="entry name" value="MOLYBDOPTERIN COFACTOR SYNTHESIS PROTEIN A"/>
    <property type="match status" value="1"/>
</dbReference>
<evidence type="ECO:0000313" key="14">
    <source>
        <dbReference type="EMBL" id="SJZ34137.1"/>
    </source>
</evidence>
<comment type="catalytic activity">
    <reaction evidence="11 12">
        <text>GTP + AH2 + S-adenosyl-L-methionine = (8S)-3',8-cyclo-7,8-dihydroguanosine 5'-triphosphate + 5'-deoxyadenosine + L-methionine + A + H(+)</text>
        <dbReference type="Rhea" id="RHEA:49576"/>
        <dbReference type="ChEBI" id="CHEBI:13193"/>
        <dbReference type="ChEBI" id="CHEBI:15378"/>
        <dbReference type="ChEBI" id="CHEBI:17319"/>
        <dbReference type="ChEBI" id="CHEBI:17499"/>
        <dbReference type="ChEBI" id="CHEBI:37565"/>
        <dbReference type="ChEBI" id="CHEBI:57844"/>
        <dbReference type="ChEBI" id="CHEBI:59789"/>
        <dbReference type="ChEBI" id="CHEBI:131766"/>
        <dbReference type="EC" id="4.1.99.22"/>
    </reaction>
</comment>
<dbReference type="UniPathway" id="UPA00344"/>
<evidence type="ECO:0000256" key="7">
    <source>
        <dbReference type="ARBA" id="ARBA00023014"/>
    </source>
</evidence>
<dbReference type="CDD" id="cd21117">
    <property type="entry name" value="Twitch_MoaA"/>
    <property type="match status" value="1"/>
</dbReference>
<evidence type="ECO:0000256" key="9">
    <source>
        <dbReference type="ARBA" id="ARBA00023150"/>
    </source>
</evidence>
<comment type="function">
    <text evidence="12">Catalyzes the cyclization of GTP to (8S)-3',8-cyclo-7,8-dihydroguanosine 5'-triphosphate.</text>
</comment>
<dbReference type="OrthoDB" id="9763993at2"/>
<keyword evidence="3 12" id="KW-0949">S-adenosyl-L-methionine</keyword>
<feature type="binding site" evidence="12">
    <location>
        <begin position="258"/>
        <end position="260"/>
    </location>
    <ligand>
        <name>GTP</name>
        <dbReference type="ChEBI" id="CHEBI:37565"/>
    </ligand>
</feature>
<evidence type="ECO:0000256" key="8">
    <source>
        <dbReference type="ARBA" id="ARBA00023134"/>
    </source>
</evidence>
<keyword evidence="6 12" id="KW-0408">Iron</keyword>
<evidence type="ECO:0000256" key="4">
    <source>
        <dbReference type="ARBA" id="ARBA00022723"/>
    </source>
</evidence>
<dbReference type="Gene3D" id="3.20.20.70">
    <property type="entry name" value="Aldolase class I"/>
    <property type="match status" value="1"/>
</dbReference>
<proteinExistence type="inferred from homology"/>
<gene>
    <name evidence="12" type="primary">moaA</name>
    <name evidence="14" type="ORF">SAMN02745118_00447</name>
</gene>
<evidence type="ECO:0000256" key="10">
    <source>
        <dbReference type="ARBA" id="ARBA00023239"/>
    </source>
</evidence>
<evidence type="ECO:0000256" key="5">
    <source>
        <dbReference type="ARBA" id="ARBA00022741"/>
    </source>
</evidence>
<dbReference type="PROSITE" id="PS01305">
    <property type="entry name" value="MOAA_NIFB_PQQE"/>
    <property type="match status" value="1"/>
</dbReference>
<feature type="binding site" evidence="12">
    <location>
        <position position="270"/>
    </location>
    <ligand>
        <name>[4Fe-4S] cluster</name>
        <dbReference type="ChEBI" id="CHEBI:49883"/>
        <label>2</label>
        <note>4Fe-4S-substrate</note>
    </ligand>
</feature>
<dbReference type="SFLD" id="SFLDS00029">
    <property type="entry name" value="Radical_SAM"/>
    <property type="match status" value="1"/>
</dbReference>
<keyword evidence="2 12" id="KW-0004">4Fe-4S</keyword>
<dbReference type="InterPro" id="IPR000385">
    <property type="entry name" value="MoaA_NifB_PqqE_Fe-S-bd_CS"/>
</dbReference>
<evidence type="ECO:0000256" key="6">
    <source>
        <dbReference type="ARBA" id="ARBA00023004"/>
    </source>
</evidence>
<evidence type="ECO:0000256" key="11">
    <source>
        <dbReference type="ARBA" id="ARBA00048697"/>
    </source>
</evidence>
<dbReference type="SMART" id="SM00729">
    <property type="entry name" value="Elp3"/>
    <property type="match status" value="1"/>
</dbReference>
<evidence type="ECO:0000313" key="15">
    <source>
        <dbReference type="Proteomes" id="UP000190625"/>
    </source>
</evidence>
<dbReference type="AlphaFoldDB" id="A0A1T4JVP6"/>
<dbReference type="SFLD" id="SFLDG01067">
    <property type="entry name" value="SPASM/twitch_domain_containing"/>
    <property type="match status" value="1"/>
</dbReference>
<feature type="binding site" evidence="12">
    <location>
        <position position="256"/>
    </location>
    <ligand>
        <name>[4Fe-4S] cluster</name>
        <dbReference type="ChEBI" id="CHEBI:49883"/>
        <label>2</label>
        <note>4Fe-4S-substrate</note>
    </ligand>
</feature>
<feature type="binding site" evidence="12">
    <location>
        <position position="155"/>
    </location>
    <ligand>
        <name>GTP</name>
        <dbReference type="ChEBI" id="CHEBI:37565"/>
    </ligand>
</feature>
<dbReference type="SFLD" id="SFLDG01386">
    <property type="entry name" value="main_SPASM_domain-containing"/>
    <property type="match status" value="1"/>
</dbReference>
<name>A0A1T4JVP6_9FIRM</name>
<dbReference type="SFLD" id="SFLDG01383">
    <property type="entry name" value="cyclic_pyranopterin_phosphate"/>
    <property type="match status" value="1"/>
</dbReference>
<dbReference type="InterPro" id="IPR006638">
    <property type="entry name" value="Elp3/MiaA/NifB-like_rSAM"/>
</dbReference>
<dbReference type="NCBIfam" id="NF001199">
    <property type="entry name" value="PRK00164.2-1"/>
    <property type="match status" value="1"/>
</dbReference>
<dbReference type="Pfam" id="PF04055">
    <property type="entry name" value="Radical_SAM"/>
    <property type="match status" value="1"/>
</dbReference>
<dbReference type="PANTHER" id="PTHR22960:SF0">
    <property type="entry name" value="MOLYBDENUM COFACTOR BIOSYNTHESIS PROTEIN 1"/>
    <property type="match status" value="1"/>
</dbReference>
<feature type="domain" description="Radical SAM core" evidence="13">
    <location>
        <begin position="4"/>
        <end position="229"/>
    </location>
</feature>
<organism evidence="14 15">
    <name type="scientific">Selenihalanaerobacter shriftii</name>
    <dbReference type="NCBI Taxonomy" id="142842"/>
    <lineage>
        <taxon>Bacteria</taxon>
        <taxon>Bacillati</taxon>
        <taxon>Bacillota</taxon>
        <taxon>Clostridia</taxon>
        <taxon>Halanaerobiales</taxon>
        <taxon>Halobacteroidaceae</taxon>
        <taxon>Selenihalanaerobacter</taxon>
    </lineage>
</organism>
<dbReference type="STRING" id="142842.SAMN02745118_00447"/>
<keyword evidence="7 12" id="KW-0411">Iron-sulfur</keyword>
<comment type="cofactor">
    <cofactor evidence="12">
        <name>[4Fe-4S] cluster</name>
        <dbReference type="ChEBI" id="CHEBI:49883"/>
    </cofactor>
    <text evidence="12">Binds 2 [4Fe-4S] clusters. Binds 1 [4Fe-4S] cluster coordinated with 3 cysteines and an exchangeable S-adenosyl-L-methionine and 1 [4Fe-4S] cluster coordinated with 3 cysteines and the GTP-derived substrate.</text>
</comment>
<feature type="binding site" evidence="12">
    <location>
        <position position="253"/>
    </location>
    <ligand>
        <name>[4Fe-4S] cluster</name>
        <dbReference type="ChEBI" id="CHEBI:49883"/>
        <label>2</label>
        <note>4Fe-4S-substrate</note>
    </ligand>
</feature>
<feature type="binding site" evidence="12">
    <location>
        <position position="24"/>
    </location>
    <ligand>
        <name>[4Fe-4S] cluster</name>
        <dbReference type="ChEBI" id="CHEBI:49883"/>
        <label>1</label>
        <note>4Fe-4S-S-AdoMet</note>
    </ligand>
</feature>
<feature type="binding site" evidence="12">
    <location>
        <position position="27"/>
    </location>
    <ligand>
        <name>[4Fe-4S] cluster</name>
        <dbReference type="ChEBI" id="CHEBI:49883"/>
        <label>1</label>
        <note>4Fe-4S-S-AdoMet</note>
    </ligand>
</feature>
<keyword evidence="15" id="KW-1185">Reference proteome</keyword>
<evidence type="ECO:0000256" key="12">
    <source>
        <dbReference type="HAMAP-Rule" id="MF_01225"/>
    </source>
</evidence>
<feature type="binding site" evidence="12">
    <location>
        <position position="189"/>
    </location>
    <ligand>
        <name>S-adenosyl-L-methionine</name>
        <dbReference type="ChEBI" id="CHEBI:59789"/>
    </ligand>
</feature>
<feature type="binding site" evidence="12">
    <location>
        <position position="63"/>
    </location>
    <ligand>
        <name>GTP</name>
        <dbReference type="ChEBI" id="CHEBI:37565"/>
    </ligand>
</feature>
<dbReference type="GO" id="GO:0005525">
    <property type="term" value="F:GTP binding"/>
    <property type="evidence" value="ECO:0007669"/>
    <property type="project" value="UniProtKB-UniRule"/>
</dbReference>
<feature type="binding site" evidence="12">
    <location>
        <position position="67"/>
    </location>
    <ligand>
        <name>S-adenosyl-L-methionine</name>
        <dbReference type="ChEBI" id="CHEBI:59789"/>
    </ligand>
</feature>
<evidence type="ECO:0000259" key="13">
    <source>
        <dbReference type="PROSITE" id="PS51918"/>
    </source>
</evidence>
<feature type="binding site" evidence="12">
    <location>
        <position position="20"/>
    </location>
    <ligand>
        <name>[4Fe-4S] cluster</name>
        <dbReference type="ChEBI" id="CHEBI:49883"/>
        <label>1</label>
        <note>4Fe-4S-S-AdoMet</note>
    </ligand>
</feature>
<feature type="binding site" evidence="12">
    <location>
        <position position="13"/>
    </location>
    <ligand>
        <name>GTP</name>
        <dbReference type="ChEBI" id="CHEBI:37565"/>
    </ligand>
</feature>
<dbReference type="InterPro" id="IPR010505">
    <property type="entry name" value="MoaA_twitch"/>
</dbReference>
<comment type="subunit">
    <text evidence="12">Monomer and homodimer.</text>
</comment>
<dbReference type="GO" id="GO:0006777">
    <property type="term" value="P:Mo-molybdopterin cofactor biosynthetic process"/>
    <property type="evidence" value="ECO:0007669"/>
    <property type="project" value="UniProtKB-UniRule"/>
</dbReference>
<feature type="binding site" evidence="12">
    <location>
        <position position="93"/>
    </location>
    <ligand>
        <name>GTP</name>
        <dbReference type="ChEBI" id="CHEBI:37565"/>
    </ligand>
</feature>
<keyword evidence="9 12" id="KW-0501">Molybdenum cofactor biosynthesis</keyword>
<dbReference type="EC" id="4.1.99.22" evidence="1 12"/>
<dbReference type="GO" id="GO:0051539">
    <property type="term" value="F:4 iron, 4 sulfur cluster binding"/>
    <property type="evidence" value="ECO:0007669"/>
    <property type="project" value="UniProtKB-UniRule"/>
</dbReference>
<keyword evidence="5 12" id="KW-0547">Nucleotide-binding</keyword>
<evidence type="ECO:0000256" key="2">
    <source>
        <dbReference type="ARBA" id="ARBA00022485"/>
    </source>
</evidence>
<keyword evidence="10 12" id="KW-0456">Lyase</keyword>
<dbReference type="NCBIfam" id="TIGR02666">
    <property type="entry name" value="moaA"/>
    <property type="match status" value="1"/>
</dbReference>
<reference evidence="15" key="1">
    <citation type="submission" date="2017-02" db="EMBL/GenBank/DDBJ databases">
        <authorList>
            <person name="Varghese N."/>
            <person name="Submissions S."/>
        </authorList>
    </citation>
    <scope>NUCLEOTIDE SEQUENCE [LARGE SCALE GENOMIC DNA]</scope>
    <source>
        <strain evidence="15">ATCC BAA-73</strain>
    </source>
</reference>
<protein>
    <recommendedName>
        <fullName evidence="1 12">GTP 3',8-cyclase</fullName>
        <ecNumber evidence="1 12">4.1.99.22</ecNumber>
    </recommendedName>
    <alternativeName>
        <fullName evidence="12">Molybdenum cofactor biosynthesis protein A</fullName>
    </alternativeName>
</protein>
<dbReference type="InterPro" id="IPR007197">
    <property type="entry name" value="rSAM"/>
</dbReference>
<dbReference type="HAMAP" id="MF_01225_B">
    <property type="entry name" value="MoaA_B"/>
    <property type="match status" value="1"/>
</dbReference>
<dbReference type="GO" id="GO:0061798">
    <property type="term" value="F:GTP 3',8'-cyclase activity"/>
    <property type="evidence" value="ECO:0007669"/>
    <property type="project" value="UniProtKB-UniRule"/>
</dbReference>
<dbReference type="InterPro" id="IPR058240">
    <property type="entry name" value="rSAM_sf"/>
</dbReference>
<comment type="pathway">
    <text evidence="12">Cofactor biosynthesis; molybdopterin biosynthesis.</text>
</comment>
<dbReference type="PROSITE" id="PS51918">
    <property type="entry name" value="RADICAL_SAM"/>
    <property type="match status" value="1"/>
</dbReference>
<feature type="binding site" evidence="12">
    <location>
        <position position="26"/>
    </location>
    <ligand>
        <name>S-adenosyl-L-methionine</name>
        <dbReference type="ChEBI" id="CHEBI:59789"/>
    </ligand>
</feature>
<dbReference type="Pfam" id="PF06463">
    <property type="entry name" value="Mob_synth_C"/>
    <property type="match status" value="1"/>
</dbReference>
<dbReference type="InterPro" id="IPR013483">
    <property type="entry name" value="MoaA"/>
</dbReference>
<dbReference type="InterPro" id="IPR050105">
    <property type="entry name" value="MoCo_biosynth_MoaA/MoaC"/>
</dbReference>
<feature type="binding site" evidence="12">
    <location>
        <position position="117"/>
    </location>
    <ligand>
        <name>S-adenosyl-L-methionine</name>
        <dbReference type="ChEBI" id="CHEBI:59789"/>
    </ligand>
</feature>
<keyword evidence="4 12" id="KW-0479">Metal-binding</keyword>
<dbReference type="CDD" id="cd01335">
    <property type="entry name" value="Radical_SAM"/>
    <property type="match status" value="1"/>
</dbReference>
<dbReference type="InterPro" id="IPR013785">
    <property type="entry name" value="Aldolase_TIM"/>
</dbReference>
<dbReference type="EMBL" id="FUWM01000004">
    <property type="protein sequence ID" value="SJZ34137.1"/>
    <property type="molecule type" value="Genomic_DNA"/>
</dbReference>
<dbReference type="SUPFAM" id="SSF102114">
    <property type="entry name" value="Radical SAM enzymes"/>
    <property type="match status" value="1"/>
</dbReference>
<dbReference type="Proteomes" id="UP000190625">
    <property type="component" value="Unassembled WGS sequence"/>
</dbReference>
<dbReference type="GO" id="GO:0046872">
    <property type="term" value="F:metal ion binding"/>
    <property type="evidence" value="ECO:0007669"/>
    <property type="project" value="UniProtKB-KW"/>
</dbReference>
<comment type="similarity">
    <text evidence="12">Belongs to the radical SAM superfamily. MoaA family.</text>
</comment>
<dbReference type="GO" id="GO:1904047">
    <property type="term" value="F:S-adenosyl-L-methionine binding"/>
    <property type="evidence" value="ECO:0007669"/>
    <property type="project" value="UniProtKB-UniRule"/>
</dbReference>